<comment type="caution">
    <text evidence="1">The sequence shown here is derived from an EMBL/GenBank/DDBJ whole genome shotgun (WGS) entry which is preliminary data.</text>
</comment>
<name>A0ABP9STH9_9ACTN</name>
<gene>
    <name evidence="1" type="ORF">GCM10023322_79340</name>
</gene>
<protein>
    <submittedName>
        <fullName evidence="1">Uncharacterized protein</fullName>
    </submittedName>
</protein>
<proteinExistence type="predicted"/>
<sequence length="61" mass="6733">MDAATAPRSRVNSLRRLRPAAVGCDSVYGTYLAYGPTRNLPHLLRWLAEVNANPPPCPQTR</sequence>
<keyword evidence="2" id="KW-1185">Reference proteome</keyword>
<dbReference type="Proteomes" id="UP001501570">
    <property type="component" value="Unassembled WGS sequence"/>
</dbReference>
<dbReference type="RefSeq" id="WP_345638671.1">
    <property type="nucleotide sequence ID" value="NZ_BAABJQ010000045.1"/>
</dbReference>
<organism evidence="1 2">
    <name type="scientific">Rugosimonospora acidiphila</name>
    <dbReference type="NCBI Taxonomy" id="556531"/>
    <lineage>
        <taxon>Bacteria</taxon>
        <taxon>Bacillati</taxon>
        <taxon>Actinomycetota</taxon>
        <taxon>Actinomycetes</taxon>
        <taxon>Micromonosporales</taxon>
        <taxon>Micromonosporaceae</taxon>
        <taxon>Rugosimonospora</taxon>
    </lineage>
</organism>
<evidence type="ECO:0000313" key="2">
    <source>
        <dbReference type="Proteomes" id="UP001501570"/>
    </source>
</evidence>
<dbReference type="EMBL" id="BAABJQ010000045">
    <property type="protein sequence ID" value="GAA5200766.1"/>
    <property type="molecule type" value="Genomic_DNA"/>
</dbReference>
<accession>A0ABP9STH9</accession>
<evidence type="ECO:0000313" key="1">
    <source>
        <dbReference type="EMBL" id="GAA5200766.1"/>
    </source>
</evidence>
<reference evidence="2" key="1">
    <citation type="journal article" date="2019" name="Int. J. Syst. Evol. Microbiol.">
        <title>The Global Catalogue of Microorganisms (GCM) 10K type strain sequencing project: providing services to taxonomists for standard genome sequencing and annotation.</title>
        <authorList>
            <consortium name="The Broad Institute Genomics Platform"/>
            <consortium name="The Broad Institute Genome Sequencing Center for Infectious Disease"/>
            <person name="Wu L."/>
            <person name="Ma J."/>
        </authorList>
    </citation>
    <scope>NUCLEOTIDE SEQUENCE [LARGE SCALE GENOMIC DNA]</scope>
    <source>
        <strain evidence="2">JCM 18304</strain>
    </source>
</reference>